<dbReference type="Proteomes" id="UP000694892">
    <property type="component" value="Chromosome 6L"/>
</dbReference>
<accession>A0A974CMW0</accession>
<protein>
    <submittedName>
        <fullName evidence="2">Uncharacterized protein</fullName>
    </submittedName>
</protein>
<evidence type="ECO:0000256" key="1">
    <source>
        <dbReference type="SAM" id="MobiDB-lite"/>
    </source>
</evidence>
<proteinExistence type="predicted"/>
<feature type="region of interest" description="Disordered" evidence="1">
    <location>
        <begin position="215"/>
        <end position="248"/>
    </location>
</feature>
<evidence type="ECO:0000313" key="2">
    <source>
        <dbReference type="EMBL" id="OCT75762.1"/>
    </source>
</evidence>
<dbReference type="EMBL" id="CM004476">
    <property type="protein sequence ID" value="OCT75762.1"/>
    <property type="molecule type" value="Genomic_DNA"/>
</dbReference>
<feature type="compositionally biased region" description="Low complexity" evidence="1">
    <location>
        <begin position="161"/>
        <end position="173"/>
    </location>
</feature>
<feature type="region of interest" description="Disordered" evidence="1">
    <location>
        <begin position="153"/>
        <end position="178"/>
    </location>
</feature>
<sequence length="495" mass="57000">MVYTLFKTLEKQMSYKLLLCWGILTLEKYISLKWIPRGLRLKKYPTFAREDFDFANKWNDVLSKCSMEIMGLIINHKQQELSSTREGIKESQVHLTTLDKSPGFDRLDMKLKEYLLKLESSVSAQKKCKLKRDKMDNYNDMVYMWNKPKSILRNRSKNNNRNKSVSFSSVSSDSGEETSFCTEDIESTSLCSKRRNPTEADLEDPETSKKFRKTKTTMERMVQTEPSGRKKTRRGGGRLWRGTLQAEDKSEKQQKDLLNVVNISSVSLTSSQEQILRNGLSFDPTHLFRLFNILLDVNKHFGPCGTRTNYDHTKQGKATQQLKVDSKGSLNYFQEQCCLTDLNSLQRESTAEAQGNLCTPMDTFQDLVEGDLMKLSSNRSKRVPENISSEERIVIKSLKLAIDVEIFKRSDHHHVGQKIVRFSIVRIPITTTTILKDWSDFAKIGRSAREIFASKGTLRDNTAMVMNITDYISEAKRQLNHCDTYLKLPSNPQSK</sequence>
<evidence type="ECO:0000313" key="3">
    <source>
        <dbReference type="Proteomes" id="UP000694892"/>
    </source>
</evidence>
<gene>
    <name evidence="2" type="ORF">XELAEV_18030949mg</name>
</gene>
<name>A0A974CMW0_XENLA</name>
<reference evidence="3" key="1">
    <citation type="journal article" date="2016" name="Nature">
        <title>Genome evolution in the allotetraploid frog Xenopus laevis.</title>
        <authorList>
            <person name="Session A.M."/>
            <person name="Uno Y."/>
            <person name="Kwon T."/>
            <person name="Chapman J.A."/>
            <person name="Toyoda A."/>
            <person name="Takahashi S."/>
            <person name="Fukui A."/>
            <person name="Hikosaka A."/>
            <person name="Suzuki A."/>
            <person name="Kondo M."/>
            <person name="van Heeringen S.J."/>
            <person name="Quigley I."/>
            <person name="Heinz S."/>
            <person name="Ogino H."/>
            <person name="Ochi H."/>
            <person name="Hellsten U."/>
            <person name="Lyons J.B."/>
            <person name="Simakov O."/>
            <person name="Putnam N."/>
            <person name="Stites J."/>
            <person name="Kuroki Y."/>
            <person name="Tanaka T."/>
            <person name="Michiue T."/>
            <person name="Watanabe M."/>
            <person name="Bogdanovic O."/>
            <person name="Lister R."/>
            <person name="Georgiou G."/>
            <person name="Paranjpe S.S."/>
            <person name="van Kruijsbergen I."/>
            <person name="Shu S."/>
            <person name="Carlson J."/>
            <person name="Kinoshita T."/>
            <person name="Ohta Y."/>
            <person name="Mawaribuchi S."/>
            <person name="Jenkins J."/>
            <person name="Grimwood J."/>
            <person name="Schmutz J."/>
            <person name="Mitros T."/>
            <person name="Mozaffari S.V."/>
            <person name="Suzuki Y."/>
            <person name="Haramoto Y."/>
            <person name="Yamamoto T.S."/>
            <person name="Takagi C."/>
            <person name="Heald R."/>
            <person name="Miller K."/>
            <person name="Haudenschild C."/>
            <person name="Kitzman J."/>
            <person name="Nakayama T."/>
            <person name="Izutsu Y."/>
            <person name="Robert J."/>
            <person name="Fortriede J."/>
            <person name="Burns K."/>
            <person name="Lotay V."/>
            <person name="Karimi K."/>
            <person name="Yasuoka Y."/>
            <person name="Dichmann D.S."/>
            <person name="Flajnik M.F."/>
            <person name="Houston D.W."/>
            <person name="Shendure J."/>
            <person name="DuPasquier L."/>
            <person name="Vize P.D."/>
            <person name="Zorn A.M."/>
            <person name="Ito M."/>
            <person name="Marcotte E.M."/>
            <person name="Wallingford J.B."/>
            <person name="Ito Y."/>
            <person name="Asashima M."/>
            <person name="Ueno N."/>
            <person name="Matsuda Y."/>
            <person name="Veenstra G.J."/>
            <person name="Fujiyama A."/>
            <person name="Harland R.M."/>
            <person name="Taira M."/>
            <person name="Rokhsar D.S."/>
        </authorList>
    </citation>
    <scope>NUCLEOTIDE SEQUENCE [LARGE SCALE GENOMIC DNA]</scope>
    <source>
        <strain evidence="3">J</strain>
    </source>
</reference>
<dbReference type="AlphaFoldDB" id="A0A974CMW0"/>
<organism evidence="2 3">
    <name type="scientific">Xenopus laevis</name>
    <name type="common">African clawed frog</name>
    <dbReference type="NCBI Taxonomy" id="8355"/>
    <lineage>
        <taxon>Eukaryota</taxon>
        <taxon>Metazoa</taxon>
        <taxon>Chordata</taxon>
        <taxon>Craniata</taxon>
        <taxon>Vertebrata</taxon>
        <taxon>Euteleostomi</taxon>
        <taxon>Amphibia</taxon>
        <taxon>Batrachia</taxon>
        <taxon>Anura</taxon>
        <taxon>Pipoidea</taxon>
        <taxon>Pipidae</taxon>
        <taxon>Xenopodinae</taxon>
        <taxon>Xenopus</taxon>
        <taxon>Xenopus</taxon>
    </lineage>
</organism>